<dbReference type="InterPro" id="IPR036056">
    <property type="entry name" value="Fibrinogen-like_C"/>
</dbReference>
<feature type="domain" description="Fibronectin type-III" evidence="11">
    <location>
        <begin position="1541"/>
        <end position="1631"/>
    </location>
</feature>
<dbReference type="InterPro" id="IPR000742">
    <property type="entry name" value="EGF"/>
</dbReference>
<feature type="compositionally biased region" description="Polar residues" evidence="8">
    <location>
        <begin position="3484"/>
        <end position="3494"/>
    </location>
</feature>
<feature type="region of interest" description="Disordered" evidence="8">
    <location>
        <begin position="2408"/>
        <end position="2428"/>
    </location>
</feature>
<feature type="domain" description="Fibronectin type-III" evidence="11">
    <location>
        <begin position="2722"/>
        <end position="2813"/>
    </location>
</feature>
<feature type="domain" description="Fibronectin type-III" evidence="11">
    <location>
        <begin position="378"/>
        <end position="467"/>
    </location>
</feature>
<feature type="signal peptide" evidence="9">
    <location>
        <begin position="1"/>
        <end position="24"/>
    </location>
</feature>
<feature type="region of interest" description="Disordered" evidence="8">
    <location>
        <begin position="1818"/>
        <end position="1840"/>
    </location>
</feature>
<keyword evidence="7" id="KW-1015">Disulfide bond</keyword>
<feature type="domain" description="Fibronectin type-III" evidence="11">
    <location>
        <begin position="2334"/>
        <end position="2425"/>
    </location>
</feature>
<feature type="compositionally biased region" description="Basic and acidic residues" evidence="8">
    <location>
        <begin position="4599"/>
        <end position="4611"/>
    </location>
</feature>
<feature type="domain" description="Fibronectin type-III" evidence="11">
    <location>
        <begin position="2037"/>
        <end position="2127"/>
    </location>
</feature>
<feature type="domain" description="Fibronectin type-III" evidence="11">
    <location>
        <begin position="818"/>
        <end position="911"/>
    </location>
</feature>
<feature type="domain" description="Fibronectin type-III" evidence="11">
    <location>
        <begin position="3899"/>
        <end position="3987"/>
    </location>
</feature>
<dbReference type="Gene3D" id="3.90.215.10">
    <property type="entry name" value="Gamma Fibrinogen, chain A, domain 1"/>
    <property type="match status" value="1"/>
</dbReference>
<feature type="compositionally biased region" description="Polar residues" evidence="8">
    <location>
        <begin position="546"/>
        <end position="569"/>
    </location>
</feature>
<feature type="domain" description="Fibronectin type-III" evidence="11">
    <location>
        <begin position="2235"/>
        <end position="2328"/>
    </location>
</feature>
<evidence type="ECO:0000256" key="6">
    <source>
        <dbReference type="ARBA" id="ARBA00022737"/>
    </source>
</evidence>
<feature type="domain" description="Fibronectin type-III" evidence="11">
    <location>
        <begin position="928"/>
        <end position="1021"/>
    </location>
</feature>
<feature type="domain" description="Fibronectin type-III" evidence="11">
    <location>
        <begin position="1744"/>
        <end position="1834"/>
    </location>
</feature>
<feature type="domain" description="Fibronectin type-III" evidence="11">
    <location>
        <begin position="3800"/>
        <end position="3893"/>
    </location>
</feature>
<keyword evidence="13" id="KW-1185">Reference proteome</keyword>
<feature type="region of interest" description="Disordered" evidence="8">
    <location>
        <begin position="3183"/>
        <end position="3208"/>
    </location>
</feature>
<feature type="domain" description="Fibronectin type-III" evidence="11">
    <location>
        <begin position="4904"/>
        <end position="4994"/>
    </location>
</feature>
<feature type="domain" description="Fibronectin type-III" evidence="11">
    <location>
        <begin position="3110"/>
        <end position="3201"/>
    </location>
</feature>
<feature type="region of interest" description="Disordered" evidence="8">
    <location>
        <begin position="546"/>
        <end position="608"/>
    </location>
</feature>
<dbReference type="Pfam" id="PF00147">
    <property type="entry name" value="Fibrinogen_C"/>
    <property type="match status" value="1"/>
</dbReference>
<dbReference type="SUPFAM" id="SSF49265">
    <property type="entry name" value="Fibronectin type III"/>
    <property type="match status" value="36"/>
</dbReference>
<feature type="domain" description="Fibronectin type-III" evidence="11">
    <location>
        <begin position="4999"/>
        <end position="5089"/>
    </location>
</feature>
<feature type="compositionally biased region" description="Polar residues" evidence="8">
    <location>
        <begin position="1820"/>
        <end position="1832"/>
    </location>
</feature>
<keyword evidence="3" id="KW-0272">Extracellular matrix</keyword>
<feature type="compositionally biased region" description="Basic and acidic residues" evidence="8">
    <location>
        <begin position="4275"/>
        <end position="4287"/>
    </location>
</feature>
<feature type="domain" description="Fibronectin type-III" evidence="11">
    <location>
        <begin position="3209"/>
        <end position="3299"/>
    </location>
</feature>
<feature type="region of interest" description="Disordered" evidence="8">
    <location>
        <begin position="2990"/>
        <end position="3011"/>
    </location>
</feature>
<dbReference type="GeneID" id="117663214"/>
<feature type="disulfide bond" evidence="7">
    <location>
        <begin position="333"/>
        <end position="342"/>
    </location>
</feature>
<dbReference type="PROSITE" id="PS01186">
    <property type="entry name" value="EGF_2"/>
    <property type="match status" value="2"/>
</dbReference>
<dbReference type="SMART" id="SM00060">
    <property type="entry name" value="FN3"/>
    <property type="match status" value="50"/>
</dbReference>
<keyword evidence="5 9" id="KW-0732">Signal</keyword>
<dbReference type="RefSeq" id="XP_060544280.1">
    <property type="nucleotide sequence ID" value="XM_060688297.1"/>
</dbReference>
<feature type="compositionally biased region" description="Basic residues" evidence="8">
    <location>
        <begin position="593"/>
        <end position="602"/>
    </location>
</feature>
<dbReference type="CDD" id="cd00063">
    <property type="entry name" value="FN3"/>
    <property type="match status" value="50"/>
</dbReference>
<comment type="subcellular location">
    <subcellularLocation>
        <location evidence="1">Secreted</location>
        <location evidence="1">Extracellular space</location>
        <location evidence="1">Extracellular matrix</location>
    </subcellularLocation>
</comment>
<feature type="domain" description="EGF-like" evidence="10">
    <location>
        <begin position="311"/>
        <end position="343"/>
    </location>
</feature>
<dbReference type="InterPro" id="IPR013783">
    <property type="entry name" value="Ig-like_fold"/>
</dbReference>
<feature type="domain" description="Fibronectin type-III" evidence="11">
    <location>
        <begin position="4714"/>
        <end position="4805"/>
    </location>
</feature>
<feature type="domain" description="Fibrinogen C-terminal" evidence="12">
    <location>
        <begin position="5458"/>
        <end position="5673"/>
    </location>
</feature>
<feature type="domain" description="Fibronectin type-III" evidence="11">
    <location>
        <begin position="468"/>
        <end position="561"/>
    </location>
</feature>
<dbReference type="SUPFAM" id="SSF56496">
    <property type="entry name" value="Fibrinogen C-terminal domain-like"/>
    <property type="match status" value="1"/>
</dbReference>
<feature type="chain" id="PRO_5046454264" evidence="9">
    <location>
        <begin position="25"/>
        <end position="5680"/>
    </location>
</feature>
<feature type="domain" description="Fibronectin type-III" evidence="11">
    <location>
        <begin position="1942"/>
        <end position="2031"/>
    </location>
</feature>
<feature type="domain" description="Fibronectin type-III" evidence="11">
    <location>
        <begin position="2627"/>
        <end position="2716"/>
    </location>
</feature>
<sequence>MIMERPSKGASFLLLLCWLGVSWGARLPRPLISSNATIFSHVYTIKVAGEDTPNEGASPPPQEALGPPGSSRGGGQYEHTLEGSDQEHVVFTHRINLPQQSCGCLPGTEDTQELWRRLQALENEVRVLQETCQAGGGCCPAASTRSQASEGQTDIRTLCSHHGSFDLSRCLCECESGWGGPTCAEPVCSGGCGGPERGRCLNGHCQCQPGYSGVSCEEPPSCPDDCNDQGRCVDGRCTCFPGYMGPSCSDPVCPQNCHGHGQCISGRCVCNPGYSGADCASRACPSNCNRRGECRNGRCVCEPGFIGPACGTKTCPNDCNQRGHCLQGGVCSCHPDYTGPDCGQLACPEHCSGHGECQNGTCVCNSGYSGDDCSIEIPSIGVRVSNRDETSFRLEWNYPEISVDGYEIHVAPKKDPRAGESIHLSGTERLFEYKGLKPGEEYTVTVRVEKGQHYGPPVTQTVRTRVAPPTGLQSPQVSGNSLTLQWEPPTSRPDGYILSYIPLVSTRPVQAMKRIELPAAPERVTLEDLESRTRYRITLVARQSGENSRATSIVVSTTAPAPIQPSRNYLTPPPSSHKKPDTPSSEPEEKKPGTKPHPRRRPTNTTLLTKEHFLKRMTQNISSKLSPYNGTLLERLESYLRAINFPLRGNQTIQSVARDIYLYLKRMKPIEFQERVEERLVQETSNLPLKREFPITEAESVYSDGYLRPDHAKPTVVTSSPDHIEVSLDSVRGISDHVVIRYRNMVTGERKELVVPGDASTATITGLSPGTTYLMEIHGVMKGHSSKSYSFITATAPSSPTNDKIQTIFPSTSTPEDPLKNLQVTEVSPNQLRVTWSAPPDFFHKFSLYYRDPKSGAPPQKISIPGTERSVDLMDLHPGTDYEIELHGERPGGSYNAPFSTKIITAPSSPTNDKIQTISPSTSTPEDPLKNLQVTKVSPNQLRVTWSAPPDFFHKFFLYYRDPKSGAPPKKISIPGTERSVDLMDLHPGTDYEIELHGERPGGSYNAPFSTKIITAPSSPTNDKIQTISPPASTPEDPLKNLQVTEVSPNQLRVTWSAPPNFFHKFSLYYRDPKSGAPPKKISIPGTERSVDLMDLHPGTDYEIELHGERPGGSYSAPFSTKIITAPSSPTNDKIQTISPSTSTPEDPLKNLQVTKVSPNQLRVTWSAPPDFFHKFSLYYRDPKSGAPPKKISIPGTERSVDLMDLHPGTDYEIELHGERPGGSYSAPFSTKIITVPSSPTNDKIQTISPSTSTPEDPLKNLQVTEVSPNQLRVTWSAPPNFFHKFSLYYRDPKSGAPPKKISIPGTERSVDLMDLHPGTDYEIELHGERPGGSYSAPFSTKIITEAEPKEPRPGDFSLLDVTDTSVHLSWDAPTGPFDSFVIQYKDAEGKPKLLKMDKNSREATISNLVLSRKYKFNLYVLLGRKPFGPVSLEVIPGSTGKAPAIFKDISATVTSNSAHLSWTVSSGNFDSFLIQYKDAEGRLQELFTEGDSHEITIPNLTPSHRYTIDLYGISNQGRLGPASITFITGSQEDVSIHKTVFRDLAVSEVTSNSAHLTWRVPSGRFDSFLVQYQDLEGNDQTLNIDGDSHEVIIPNLVPSQRYRFNLYGILGTQLLGPLFVDAVTAAVQEPKKEKPDETVVSKPSLGEFSVLDVTSDTVRLYWTVPTGRFDSFLIQYKDVDGQPQALPVEGDSHEVTVTNLAPSHRYKFNLYGVFGRKRSRPLSTDATTAHIRDSEKPIPVQPSLGEFSVLDVMSDSVRLHWTVPTGSFESFLIQYKDADGQPQALPVEGDSREITVTNLAPSRRYKFNLYGVSGRKRSTPLSTDATTAQTTEPEKPASFQSSLGELSVLDVTSDSVRLHWTVSTGSFDSFLIQYKDADGQPQALPVEGDSHEVTLTNLVPSRRYKFNLYGVSGRKRSNPISTFATTARLTNSEEQFPVQSSLGEFSVLDVTSDSVRLHWTIPTGSFESFLIQYKDANGQPQALPVDGDTREVTVTNLAPSHRYKFNLYGVSGKKRSRPLATEAITESEEPIPVQPSLGEFSVLDVTSNSVRLYWTVSTGSFDSFLIQYKDGDGQPQALPVEGNSREVTVTSLAPSHRYKFNLYGVSGRKRSSPLSTDATTVPLVDSEEPVPIKPSLGEFSVVDVTSNSVRLYWTVSTGSFDSFLVQYKDADGQPQALPIDGGSQEVTVTSLAPSHRYKFNLYGVSGRKRSGPLSTDATTAHVTDTEDSIPVQPSLGEFSILDVTSDSVRLHWTVPTGRFDSFLVQYKDADGQPQALPVEGDSREVTVTNLVPSRRYKFNLYGVSGRKRSGPLSTDATTARLTATQEPIPVQPSLGEFSILDVTSDSVHLYWTVPTGIFDSFLIQYKDADGQPQVLPVEGDSREVTVTNLVPSRRYKFNLYGVSGRKRSGPLSTDATTGHLTDSEETNPVQSSLGEFAALDITSNSVRLYWTVSTGRFDSFLIQYKDGDGQPQALPVEGDTREVTVTNLAPSQRYKFNLYGISGRKRSNPLSTDATTDLKEAIPVQPSLGEFTFLDVTSNSVRLYWTVPTGNFDSFLIQYTDADGQPQALPVEGDFNEVTVTNLAPSHRYKFNLYGISGHKRSTPLSTDAITAHLTNTAKPIPVQPSLGEFSVLDVTSDSVHLHWTVPTGNFDSFLIQYKDADGQPQALPVDGDSREVTVSNLVPSRRYKFNLYGITGRKRSSPFSTDATTVSKEAISVQPSLGELSVLDITTDSVRLHWTVPTGSFDSFLVQYKDADGQPQALPVEGDSREVTVTNLAPSRRYKFNLYGVSGRKRSGPLSTDATTAHLTDSKEPIPVEPSLGEFSVLDVTSDSVRLHWTVPTGSFDSFLVQYKDADGQPQALPVEGGSNEVTVTNLVPSRKYKFNLYGVSGRKRSRPLSTEATTDSEEPIPIQPSLGEFSVLDVTSDSVRLYWTVPTGNFDSFLVQYKDADGQPQALPIDGGSQEVTVTNLAPSHKYKFNLYGISGRKRSSPLSTDATTGSEDASPPQPSLGEFSVLDVTSDSIQLHWTVPTGSFDSFLIQYKDADGQPQALPAEGDSREVTVTNLVPSRKYKFNLYGVSGRKRSAPLSTNATTAHLIVVEEPIPVQPSLGEFSVFDVTSDSVHLHWTVSTGSFDSFLVQYKDADGQPQALPVEGDSREITVTNLVPSRRYKFNLYGVSGRKRSRPLSTDATTARLTDSEETNPVQPSLGEFSVLDVTSDSVRLYWTVSTGSFDSFLIQYKDGDGQPQALPVEGNSREVTVTSLAPSHRYKFNLYGVSGRKRSSPLSTDATTVPLVDSEEPVPIQPSLGEFSVVDVTSNSVHLYWTVSTGSFDSFLVQYKDADGQPQALPIDGGSQEVTVTSLAPSHRYKFNLYGVSGRKRSGPLSTDATTAHLTDTEEPIPVQPSLGEFSVLDVTSDSVRLYWTVPTGRFDSFLIQYKDADGQPQALPVEGDSREVTMTNLVPSRRYKFNLYGVSGRKRSRPLSTDATTARVTDSEEPIPVQPSLGEFSVLNVTSDSVRLHWTVPTGSFDSFLIQYKDGDDQPQMLPVERGSREVTVTNLAPSRRYKFNLYGVSGRKRSSPLSTDATTAQTTDSEVAIPIQPTLGELSVLDITSNSVRLYWTVPTGTFDSFLVQYKDADGQPQVLPVDGSSREVTVTNLAPSHKYKFLLYGVSGRQKIRFLSADVFTEPPSDAEEPIPVQPTLGELSVLDVTSDSVRLHWTVPTGSFDSFLIQYRDSDGQPQVLTVEGGSTEVTVTNLVPSHRYKFNLYGISGDKYTSPLSIDATTTGSREAVPIQPSLGELSVVDITTDSVRLHWTVPTGSFDSFLVQYKDADGQPQALPVEGDSHEVTVTNLTPSRRYKFNLYGVSGRKRSGPLSTDATTARLTATEEPIPVQPSLGEFSVLDVTSDSVRLHWTVPTGSFDSFLVQYKDADGQPQALPVEGGSNEVTVTNLVPSRRYKFNLYGVSGRKRSGPLSTDATTAPLATTPLVQPSLGELSVSNITHNSALLSWTVHSGSFDSFMIQYKDMDGKPQAVPVEGNTYQIVLPNLTPARRYKFNLYGVSGRKRFGPISADAITATPDLQDPVIPPSLGELSASEITSNSVRLSWTVLTGRFDSFAIQYKDAEGQPQAIPVEGDLREITIPDLVPSRKYKFNLYGLSGRKRLGPVSVDTITASTTKKEATPKPSLGELSISEATSNSVLLSWTISTGRFDSFLLQYKDEEGRTQTLTVEGDSHEVTVLNLAPSHKYKFNLYGIFSQKRIGPISSEATTAEQEKEEEKEKKDEDGENQPSLGDLSISETTSDSLLLSWSVPTGSFDSFLIQYEDGGLQSLPVDGASRRTMVSNLTPSHSYQFDLYGISGGERLGPISAKALTAPRSPSQGTEESGSPGPSPNPSFGELSVSDVTSNSARLSWNVPAETFDSFQIQYKDAENKPQIVPVDKETNTIVIYYLVPSHRYKFNLYSISGRRRFGPITASIVTAPADNEKPSGMPGEVDQEVPAGISPRLGVLSVPEVTSHSAQLSWTVPEGSFDSFSVQYKDAEGRPQALPLRGDFRDVMVSNLSPSHKYKFNLYGIFGKQRLGPISAQVVTTAAETSGKNEEKKQPEESTGKSNQPRLGDVTVSEVTPDSLLLSWTVQEGSFDSFIIQYKDASGNPQTVPVDGAMRSLHLYNLTHSQTYEFDIFGVSGFRHLGPHSVHTVTEISEGGRIVQPQLGDLSVSRVTNDSVALFWTVAAGNFDSYLLQYKDSEGKPQVLPLNGTSRDVTVTNLAPSHRYKFNLYGLSGRKRLGPVSTNAVTGQGTQPLKLGTLSAHNITSESLLLSWVVESGNFDSFIIQYRDAAGKSHALPVDGGLRLLRFHDLVPSHRYKFNLYGVSRRKRLGPISVEAVTVPKPSGLQVAPQPKLGKLSTSDISDTTLRLTWRVLTGKFESFSIEYRDAEGNPQVLPIDTNARDVVISNLVPSHRYKFNLYGISQQKRFGPISTEAVTAQGKHSEAKPKLGDLSISDVTNDSVRLSWTISSGKFDSFLIQYKDAQGNPQTVPVGVDSQTVFISNLIPSHKYKFSLYGLSGKKQYGSVSIDAVTAAFSESTSTPAPLLDHLVVSEVTSTTLKLSWDVPEGEFDSFLVRWKDSLGSGQTAVPAKEVKVPGDGRSVTLQGLAPSTEYSLTVYGIKDESEVAEINTGARTSGLELDGPQDLRFSDIHETSVVANWRPPSSRIDGYKVSFQPSDGGEPKSIPVDGSELRTIIEGLTPGASYEVAVMSIRGFEESEPLVGYITTVPDGPSNLRAVNVTDTSAVLTWRPAVAEMNNYIVTYGPITSTGSQVSESVPGNRVQLQLSELQRDMEYWANVYGEKEGNRSSPISATFTTGADGPRDLHATEISPRSARLTWSPPGAPSEGYLLSYETPDGQSKEIPLDASVTSYELQDLIPSSRYQVQVHAVRRGTPTAPISTSFTTGHLTYPFPRDCSEEIQNGPGASRVTTIYLGGNRERPLRVFCDMETDGGGWIVFQRRMNGETDFWRDWQNYALGFGNLTREFWLGNNALHQLTSSGDYELRVDLRAGDESVYATYQNFRVDPPADHYRLHLGSYHGTAGDALSYHSGSVFSTRDRDPNRVIIPCAISYRGAWWYRNCHYTNLNGLYANNRDHQGVNWFNWKGFEFSIPFTEMKLRPSSFHPLQRS</sequence>
<feature type="region of interest" description="Disordered" evidence="8">
    <location>
        <begin position="4375"/>
        <end position="4404"/>
    </location>
</feature>
<feature type="domain" description="Fibronectin type-III" evidence="11">
    <location>
        <begin position="1148"/>
        <end position="1239"/>
    </location>
</feature>
<dbReference type="PANTHER" id="PTHR46708:SF3">
    <property type="entry name" value="TENASCIN-X"/>
    <property type="match status" value="1"/>
</dbReference>
<gene>
    <name evidence="14" type="primary">LOC117663214</name>
</gene>
<dbReference type="Gene3D" id="2.60.40.10">
    <property type="entry name" value="Immunoglobulins"/>
    <property type="match status" value="50"/>
</dbReference>
<feature type="domain" description="Fibronectin type-III" evidence="11">
    <location>
        <begin position="4398"/>
        <end position="4486"/>
    </location>
</feature>
<feature type="domain" description="Fibronectin type-III" evidence="11">
    <location>
        <begin position="1445"/>
        <end position="1534"/>
    </location>
</feature>
<feature type="domain" description="Fibronectin type-III" evidence="11">
    <location>
        <begin position="3407"/>
        <end position="3498"/>
    </location>
</feature>
<dbReference type="PANTHER" id="PTHR46708">
    <property type="entry name" value="TENASCIN"/>
    <property type="match status" value="1"/>
</dbReference>
<dbReference type="SMART" id="SM00181">
    <property type="entry name" value="EGF"/>
    <property type="match status" value="6"/>
</dbReference>
<feature type="compositionally biased region" description="Polar residues" evidence="8">
    <location>
        <begin position="2411"/>
        <end position="2428"/>
    </location>
</feature>
<name>A0ABM3Z7D6_PANGU</name>
<feature type="region of interest" description="Disordered" evidence="8">
    <location>
        <begin position="4267"/>
        <end position="4300"/>
    </location>
</feature>
<feature type="domain" description="Fibronectin type-III" evidence="11">
    <location>
        <begin position="710"/>
        <end position="799"/>
    </location>
</feature>
<feature type="compositionally biased region" description="Polar residues" evidence="8">
    <location>
        <begin position="907"/>
        <end position="925"/>
    </location>
</feature>
<evidence type="ECO:0000256" key="1">
    <source>
        <dbReference type="ARBA" id="ARBA00004498"/>
    </source>
</evidence>
<dbReference type="InterPro" id="IPR050991">
    <property type="entry name" value="ECM_Regulatory_Proteins"/>
</dbReference>
<dbReference type="PROSITE" id="PS50026">
    <property type="entry name" value="EGF_3"/>
    <property type="match status" value="1"/>
</dbReference>
<feature type="domain" description="Fibronectin type-III" evidence="11">
    <location>
        <begin position="2916"/>
        <end position="3005"/>
    </location>
</feature>
<evidence type="ECO:0000256" key="2">
    <source>
        <dbReference type="ARBA" id="ARBA00008673"/>
    </source>
</evidence>
<keyword evidence="3" id="KW-0964">Secreted</keyword>
<feature type="disulfide bond" evidence="7">
    <location>
        <begin position="315"/>
        <end position="325"/>
    </location>
</feature>
<dbReference type="PROSITE" id="PS50853">
    <property type="entry name" value="FN3"/>
    <property type="match status" value="50"/>
</dbReference>
<dbReference type="InterPro" id="IPR003961">
    <property type="entry name" value="FN3_dom"/>
</dbReference>
<feature type="compositionally biased region" description="Polar residues" evidence="8">
    <location>
        <begin position="3187"/>
        <end position="3207"/>
    </location>
</feature>
<evidence type="ECO:0000256" key="7">
    <source>
        <dbReference type="PROSITE-ProRule" id="PRU00076"/>
    </source>
</evidence>
<reference evidence="14" key="1">
    <citation type="submission" date="2025-08" db="UniProtKB">
        <authorList>
            <consortium name="RefSeq"/>
        </authorList>
    </citation>
    <scope>IDENTIFICATION</scope>
    <source>
        <tissue evidence="14">Blood</tissue>
    </source>
</reference>
<evidence type="ECO:0000256" key="4">
    <source>
        <dbReference type="ARBA" id="ARBA00022536"/>
    </source>
</evidence>
<feature type="domain" description="Fibronectin type-III" evidence="11">
    <location>
        <begin position="5372"/>
        <end position="5463"/>
    </location>
</feature>
<feature type="domain" description="Fibronectin type-III" evidence="11">
    <location>
        <begin position="1353"/>
        <end position="1443"/>
    </location>
</feature>
<dbReference type="Pfam" id="PF23106">
    <property type="entry name" value="EGF_Teneurin"/>
    <property type="match status" value="1"/>
</dbReference>
<feature type="compositionally biased region" description="Polar residues" evidence="8">
    <location>
        <begin position="1125"/>
        <end position="1145"/>
    </location>
</feature>
<feature type="region of interest" description="Disordered" evidence="8">
    <location>
        <begin position="1125"/>
        <end position="1150"/>
    </location>
</feature>
<evidence type="ECO:0000256" key="9">
    <source>
        <dbReference type="SAM" id="SignalP"/>
    </source>
</evidence>
<feature type="compositionally biased region" description="Polar residues" evidence="8">
    <location>
        <begin position="2992"/>
        <end position="3003"/>
    </location>
</feature>
<feature type="region of interest" description="Disordered" evidence="8">
    <location>
        <begin position="907"/>
        <end position="930"/>
    </location>
</feature>
<feature type="domain" description="Fibronectin type-III" evidence="11">
    <location>
        <begin position="1258"/>
        <end position="1349"/>
    </location>
</feature>
<feature type="domain" description="Fibronectin type-III" evidence="11">
    <location>
        <begin position="1038"/>
        <end position="1129"/>
    </location>
</feature>
<feature type="domain" description="Fibronectin type-III" evidence="11">
    <location>
        <begin position="3308"/>
        <end position="3401"/>
    </location>
</feature>
<evidence type="ECO:0000259" key="12">
    <source>
        <dbReference type="PROSITE" id="PS51406"/>
    </source>
</evidence>
<feature type="region of interest" description="Disordered" evidence="8">
    <location>
        <begin position="4594"/>
        <end position="4622"/>
    </location>
</feature>
<comment type="caution">
    <text evidence="7">Lacks conserved residue(s) required for the propagation of feature annotation.</text>
</comment>
<feature type="domain" description="Fibronectin type-III" evidence="11">
    <location>
        <begin position="1645"/>
        <end position="1735"/>
    </location>
</feature>
<feature type="domain" description="Fibronectin type-III" evidence="11">
    <location>
        <begin position="4189"/>
        <end position="4280"/>
    </location>
</feature>
<keyword evidence="6" id="KW-0677">Repeat</keyword>
<feature type="domain" description="Fibronectin type-III" evidence="11">
    <location>
        <begin position="2821"/>
        <end position="2910"/>
    </location>
</feature>
<dbReference type="Gene3D" id="2.10.25.10">
    <property type="entry name" value="Laminin"/>
    <property type="match status" value="6"/>
</dbReference>
<feature type="domain" description="Fibronectin type-III" evidence="11">
    <location>
        <begin position="5283"/>
        <end position="5371"/>
    </location>
</feature>
<dbReference type="Proteomes" id="UP001652622">
    <property type="component" value="Unplaced"/>
</dbReference>
<organism evidence="13 14">
    <name type="scientific">Pantherophis guttatus</name>
    <name type="common">Corn snake</name>
    <name type="synonym">Elaphe guttata</name>
    <dbReference type="NCBI Taxonomy" id="94885"/>
    <lineage>
        <taxon>Eukaryota</taxon>
        <taxon>Metazoa</taxon>
        <taxon>Chordata</taxon>
        <taxon>Craniata</taxon>
        <taxon>Vertebrata</taxon>
        <taxon>Euteleostomi</taxon>
        <taxon>Lepidosauria</taxon>
        <taxon>Squamata</taxon>
        <taxon>Bifurcata</taxon>
        <taxon>Unidentata</taxon>
        <taxon>Episquamata</taxon>
        <taxon>Toxicofera</taxon>
        <taxon>Serpentes</taxon>
        <taxon>Colubroidea</taxon>
        <taxon>Colubridae</taxon>
        <taxon>Colubrinae</taxon>
        <taxon>Pantherophis</taxon>
    </lineage>
</organism>
<dbReference type="Pfam" id="PF25024">
    <property type="entry name" value="EGF_TEN"/>
    <property type="match status" value="1"/>
</dbReference>
<feature type="domain" description="Fibronectin type-III" evidence="11">
    <location>
        <begin position="4806"/>
        <end position="4895"/>
    </location>
</feature>
<evidence type="ECO:0000259" key="11">
    <source>
        <dbReference type="PROSITE" id="PS50853"/>
    </source>
</evidence>
<evidence type="ECO:0000256" key="5">
    <source>
        <dbReference type="ARBA" id="ARBA00022729"/>
    </source>
</evidence>
<dbReference type="InterPro" id="IPR014716">
    <property type="entry name" value="Fibrinogen_a/b/g_C_1"/>
</dbReference>
<feature type="region of interest" description="Disordered" evidence="8">
    <location>
        <begin position="50"/>
        <end position="79"/>
    </location>
</feature>
<feature type="domain" description="Fibronectin type-III" evidence="11">
    <location>
        <begin position="5193"/>
        <end position="5282"/>
    </location>
</feature>
<feature type="domain" description="Fibronectin type-III" evidence="11">
    <location>
        <begin position="3007"/>
        <end position="3099"/>
    </location>
</feature>
<dbReference type="SMART" id="SM00186">
    <property type="entry name" value="FBG"/>
    <property type="match status" value="1"/>
</dbReference>
<feature type="region of interest" description="Disordered" evidence="8">
    <location>
        <begin position="1016"/>
        <end position="1038"/>
    </location>
</feature>
<keyword evidence="4 7" id="KW-0245">EGF-like domain</keyword>
<proteinExistence type="inferred from homology"/>
<feature type="domain" description="Fibronectin type-III" evidence="11">
    <location>
        <begin position="3704"/>
        <end position="3794"/>
    </location>
</feature>
<feature type="domain" description="Fibronectin type-III" evidence="11">
    <location>
        <begin position="2433"/>
        <end position="2522"/>
    </location>
</feature>
<evidence type="ECO:0000256" key="8">
    <source>
        <dbReference type="SAM" id="MobiDB-lite"/>
    </source>
</evidence>
<feature type="domain" description="Fibronectin type-III" evidence="11">
    <location>
        <begin position="2136"/>
        <end position="2229"/>
    </location>
</feature>
<evidence type="ECO:0000313" key="13">
    <source>
        <dbReference type="Proteomes" id="UP001652622"/>
    </source>
</evidence>
<dbReference type="CDD" id="cd00087">
    <property type="entry name" value="FReD"/>
    <property type="match status" value="1"/>
</dbReference>
<dbReference type="CDD" id="cd00054">
    <property type="entry name" value="EGF_CA"/>
    <property type="match status" value="4"/>
</dbReference>
<feature type="region of interest" description="Disordered" evidence="8">
    <location>
        <begin position="3482"/>
        <end position="3501"/>
    </location>
</feature>
<feature type="domain" description="Fibronectin type-III" evidence="11">
    <location>
        <begin position="1843"/>
        <end position="1934"/>
    </location>
</feature>
<feature type="domain" description="Fibronectin type-III" evidence="11">
    <location>
        <begin position="4090"/>
        <end position="4183"/>
    </location>
</feature>
<dbReference type="Pfam" id="PF00041">
    <property type="entry name" value="fn3"/>
    <property type="match status" value="48"/>
</dbReference>
<evidence type="ECO:0000256" key="3">
    <source>
        <dbReference type="ARBA" id="ARBA00022530"/>
    </source>
</evidence>
<feature type="compositionally biased region" description="Polar residues" evidence="8">
    <location>
        <begin position="1236"/>
        <end position="1255"/>
    </location>
</feature>
<feature type="domain" description="Fibronectin type-III" evidence="11">
    <location>
        <begin position="4508"/>
        <end position="4597"/>
    </location>
</feature>
<feature type="domain" description="Fibronectin type-III" evidence="11">
    <location>
        <begin position="3506"/>
        <end position="3596"/>
    </location>
</feature>
<dbReference type="PROSITE" id="PS51406">
    <property type="entry name" value="FIBRINOGEN_C_2"/>
    <property type="match status" value="1"/>
</dbReference>
<protein>
    <submittedName>
        <fullName evidence="14">Tenascin-X-like</fullName>
    </submittedName>
</protein>
<feature type="domain" description="Fibronectin type-III" evidence="11">
    <location>
        <begin position="5092"/>
        <end position="5185"/>
    </location>
</feature>
<comment type="similarity">
    <text evidence="2">Belongs to the tenascin family.</text>
</comment>
<feature type="domain" description="Fibronectin type-III" evidence="11">
    <location>
        <begin position="4294"/>
        <end position="4383"/>
    </location>
</feature>
<feature type="compositionally biased region" description="Polar residues" evidence="8">
    <location>
        <begin position="1016"/>
        <end position="1031"/>
    </location>
</feature>
<feature type="region of interest" description="Disordered" evidence="8">
    <location>
        <begin position="1236"/>
        <end position="1258"/>
    </location>
</feature>
<feature type="compositionally biased region" description="Low complexity" evidence="8">
    <location>
        <begin position="4380"/>
        <end position="4401"/>
    </location>
</feature>
<accession>A0ABM3Z7D6</accession>
<dbReference type="PROSITE" id="PS00022">
    <property type="entry name" value="EGF_1"/>
    <property type="match status" value="2"/>
</dbReference>
<evidence type="ECO:0000313" key="14">
    <source>
        <dbReference type="RefSeq" id="XP_060544280.1"/>
    </source>
</evidence>
<dbReference type="InterPro" id="IPR002181">
    <property type="entry name" value="Fibrinogen_a/b/g_C_dom"/>
</dbReference>
<dbReference type="InterPro" id="IPR036116">
    <property type="entry name" value="FN3_sf"/>
</dbReference>
<evidence type="ECO:0000259" key="10">
    <source>
        <dbReference type="PROSITE" id="PS50026"/>
    </source>
</evidence>
<feature type="domain" description="Fibronectin type-III" evidence="11">
    <location>
        <begin position="3995"/>
        <end position="4084"/>
    </location>
</feature>
<feature type="domain" description="Fibronectin type-III" evidence="11">
    <location>
        <begin position="2528"/>
        <end position="2616"/>
    </location>
</feature>
<feature type="domain" description="Fibronectin type-III" evidence="11">
    <location>
        <begin position="4618"/>
        <end position="4707"/>
    </location>
</feature>
<feature type="domain" description="Fibronectin type-III" evidence="11">
    <location>
        <begin position="3605"/>
        <end position="3693"/>
    </location>
</feature>